<keyword evidence="1" id="KW-0472">Membrane</keyword>
<evidence type="ECO:0000256" key="1">
    <source>
        <dbReference type="SAM" id="Phobius"/>
    </source>
</evidence>
<name>A0A2G9Y6P3_9BACT</name>
<organism evidence="2 3">
    <name type="scientific">Candidatus Roizmanbacteria bacterium CG23_combo_of_CG06-09_8_20_14_all_35_49</name>
    <dbReference type="NCBI Taxonomy" id="1974863"/>
    <lineage>
        <taxon>Bacteria</taxon>
        <taxon>Candidatus Roizmaniibacteriota</taxon>
    </lineage>
</organism>
<protein>
    <submittedName>
        <fullName evidence="2">Uncharacterized protein</fullName>
    </submittedName>
</protein>
<keyword evidence="1" id="KW-1133">Transmembrane helix</keyword>
<reference evidence="2 3" key="1">
    <citation type="submission" date="2017-09" db="EMBL/GenBank/DDBJ databases">
        <title>Depth-based differentiation of microbial function through sediment-hosted aquifers and enrichment of novel symbionts in the deep terrestrial subsurface.</title>
        <authorList>
            <person name="Probst A.J."/>
            <person name="Ladd B."/>
            <person name="Jarett J.K."/>
            <person name="Geller-Mcgrath D.E."/>
            <person name="Sieber C.M."/>
            <person name="Emerson J.B."/>
            <person name="Anantharaman K."/>
            <person name="Thomas B.C."/>
            <person name="Malmstrom R."/>
            <person name="Stieglmeier M."/>
            <person name="Klingl A."/>
            <person name="Woyke T."/>
            <person name="Ryan C.M."/>
            <person name="Banfield J.F."/>
        </authorList>
    </citation>
    <scope>NUCLEOTIDE SEQUENCE [LARGE SCALE GENOMIC DNA]</scope>
    <source>
        <strain evidence="2">CG23_combo_of_CG06-09_8_20_14_all_35_49</strain>
    </source>
</reference>
<gene>
    <name evidence="2" type="ORF">COX47_02540</name>
</gene>
<evidence type="ECO:0000313" key="3">
    <source>
        <dbReference type="Proteomes" id="UP000231025"/>
    </source>
</evidence>
<keyword evidence="1" id="KW-0812">Transmembrane</keyword>
<comment type="caution">
    <text evidence="2">The sequence shown here is derived from an EMBL/GenBank/DDBJ whole genome shotgun (WGS) entry which is preliminary data.</text>
</comment>
<dbReference type="Proteomes" id="UP000231025">
    <property type="component" value="Unassembled WGS sequence"/>
</dbReference>
<proteinExistence type="predicted"/>
<dbReference type="AlphaFoldDB" id="A0A2G9Y6P3"/>
<sequence length="89" mass="10973">MDKLQELEKRVEEIEKRNKRVELDKAWETSYSRRFFLVFFTYLSIAFYLKYILKVEPWLNAIVPTLGFLLSTLTLPFLKKLWDRYIYKK</sequence>
<accession>A0A2G9Y6P3</accession>
<evidence type="ECO:0000313" key="2">
    <source>
        <dbReference type="EMBL" id="PIP14919.1"/>
    </source>
</evidence>
<feature type="transmembrane region" description="Helical" evidence="1">
    <location>
        <begin position="35"/>
        <end position="52"/>
    </location>
</feature>
<dbReference type="EMBL" id="PCRE01000036">
    <property type="protein sequence ID" value="PIP14919.1"/>
    <property type="molecule type" value="Genomic_DNA"/>
</dbReference>
<feature type="transmembrane region" description="Helical" evidence="1">
    <location>
        <begin position="58"/>
        <end position="78"/>
    </location>
</feature>